<feature type="non-terminal residue" evidence="2">
    <location>
        <position position="210"/>
    </location>
</feature>
<dbReference type="EMBL" id="UYRU01045408">
    <property type="protein sequence ID" value="VDK89495.1"/>
    <property type="molecule type" value="Genomic_DNA"/>
</dbReference>
<dbReference type="OrthoDB" id="6277121at2759"/>
<name>A0A3P6U5X6_DIBLA</name>
<evidence type="ECO:0000256" key="1">
    <source>
        <dbReference type="SAM" id="MobiDB-lite"/>
    </source>
</evidence>
<gene>
    <name evidence="2" type="ORF">DILT_LOCUS4402</name>
</gene>
<keyword evidence="3" id="KW-1185">Reference proteome</keyword>
<dbReference type="Proteomes" id="UP000281553">
    <property type="component" value="Unassembled WGS sequence"/>
</dbReference>
<reference evidence="2 3" key="1">
    <citation type="submission" date="2018-11" db="EMBL/GenBank/DDBJ databases">
        <authorList>
            <consortium name="Pathogen Informatics"/>
        </authorList>
    </citation>
    <scope>NUCLEOTIDE SEQUENCE [LARGE SCALE GENOMIC DNA]</scope>
</reference>
<accession>A0A3P6U5X6</accession>
<organism evidence="2 3">
    <name type="scientific">Dibothriocephalus latus</name>
    <name type="common">Fish tapeworm</name>
    <name type="synonym">Diphyllobothrium latum</name>
    <dbReference type="NCBI Taxonomy" id="60516"/>
    <lineage>
        <taxon>Eukaryota</taxon>
        <taxon>Metazoa</taxon>
        <taxon>Spiralia</taxon>
        <taxon>Lophotrochozoa</taxon>
        <taxon>Platyhelminthes</taxon>
        <taxon>Cestoda</taxon>
        <taxon>Eucestoda</taxon>
        <taxon>Diphyllobothriidea</taxon>
        <taxon>Diphyllobothriidae</taxon>
        <taxon>Dibothriocephalus</taxon>
    </lineage>
</organism>
<feature type="region of interest" description="Disordered" evidence="1">
    <location>
        <begin position="162"/>
        <end position="210"/>
    </location>
</feature>
<proteinExistence type="predicted"/>
<sequence>MVWLRLTKFYLKRTDEADKSRFLLLGLSPDYLAKALEENLSDETPFESLCYRLANLFSNTPTLREALHRLNSRKLRPDESITSLVNDTERLMAVAFPTLNEDDTDALVLHYFTEALPDPELRRQTLLVSRSAASLLSPPAQPQRHDLPQPLPPIIVLFYHSRPSGRRPSSNANRFSGPRRFPRYQNNFFPRGPRYPPHDNQHSCACDRAS</sequence>
<evidence type="ECO:0000313" key="2">
    <source>
        <dbReference type="EMBL" id="VDK89495.1"/>
    </source>
</evidence>
<evidence type="ECO:0000313" key="3">
    <source>
        <dbReference type="Proteomes" id="UP000281553"/>
    </source>
</evidence>
<dbReference type="AlphaFoldDB" id="A0A3P6U5X6"/>
<protein>
    <submittedName>
        <fullName evidence="2">Uncharacterized protein</fullName>
    </submittedName>
</protein>